<dbReference type="Ensembl" id="ENSBMST00010026439.1">
    <property type="protein sequence ID" value="ENSBMSP00010024001.1"/>
    <property type="gene ID" value="ENSBMSG00010017453.1"/>
</dbReference>
<proteinExistence type="predicted"/>
<name>A0A8C0DPB9_BALMU</name>
<organism evidence="1">
    <name type="scientific">Balaenoptera musculus</name>
    <name type="common">Blue whale</name>
    <dbReference type="NCBI Taxonomy" id="9771"/>
    <lineage>
        <taxon>Eukaryota</taxon>
        <taxon>Metazoa</taxon>
        <taxon>Chordata</taxon>
        <taxon>Craniata</taxon>
        <taxon>Vertebrata</taxon>
        <taxon>Euteleostomi</taxon>
        <taxon>Mammalia</taxon>
        <taxon>Eutheria</taxon>
        <taxon>Laurasiatheria</taxon>
        <taxon>Artiodactyla</taxon>
        <taxon>Whippomorpha</taxon>
        <taxon>Cetacea</taxon>
        <taxon>Mysticeti</taxon>
        <taxon>Balaenopteridae</taxon>
        <taxon>Balaenoptera</taxon>
    </lineage>
</organism>
<accession>A0A8C0DPB9</accession>
<protein>
    <submittedName>
        <fullName evidence="1">Uncharacterized protein</fullName>
    </submittedName>
</protein>
<sequence>VLRRAGRCLAQPAAEPADAQATRLHLDRRLELVILPNEPHQLLQFLVFPHQPLDLMPKPLIIGAPLSKQSAPYSLEFPFLMTQVPLFQIPQRCPLCAHYSLAS</sequence>
<dbReference type="AlphaFoldDB" id="A0A8C0DPB9"/>
<evidence type="ECO:0000313" key="1">
    <source>
        <dbReference type="Ensembl" id="ENSBMSP00010024001.1"/>
    </source>
</evidence>
<dbReference type="GeneTree" id="ENSGT00950000185460"/>
<reference evidence="1" key="1">
    <citation type="submission" date="2023-09" db="UniProtKB">
        <authorList>
            <consortium name="Ensembl"/>
        </authorList>
    </citation>
    <scope>IDENTIFICATION</scope>
</reference>